<evidence type="ECO:0000259" key="5">
    <source>
        <dbReference type="Pfam" id="PF03160"/>
    </source>
</evidence>
<comment type="caution">
    <text evidence="7">The sequence shown here is derived from an EMBL/GenBank/DDBJ whole genome shotgun (WGS) entry which is preliminary data.</text>
</comment>
<dbReference type="InterPro" id="IPR051171">
    <property type="entry name" value="CaCA"/>
</dbReference>
<dbReference type="PANTHER" id="PTHR11878:SF65">
    <property type="entry name" value="NA_CA-EXCHANGE PROTEIN, ISOFORM G"/>
    <property type="match status" value="1"/>
</dbReference>
<dbReference type="InterPro" id="IPR001343">
    <property type="entry name" value="Hemolysn_Ca-bd"/>
</dbReference>
<proteinExistence type="predicted"/>
<dbReference type="PRINTS" id="PR00313">
    <property type="entry name" value="CABNDNGRPT"/>
</dbReference>
<evidence type="ECO:0000313" key="8">
    <source>
        <dbReference type="Proteomes" id="UP000622533"/>
    </source>
</evidence>
<dbReference type="SUPFAM" id="SSF51120">
    <property type="entry name" value="beta-Roll"/>
    <property type="match status" value="2"/>
</dbReference>
<protein>
    <submittedName>
        <fullName evidence="7">DUF4114 domain-containing protein</fullName>
    </submittedName>
</protein>
<keyword evidence="8" id="KW-1185">Reference proteome</keyword>
<dbReference type="GO" id="GO:0005509">
    <property type="term" value="F:calcium ion binding"/>
    <property type="evidence" value="ECO:0007669"/>
    <property type="project" value="InterPro"/>
</dbReference>
<organism evidence="7 8">
    <name type="scientific">Desmonostoc muscorum LEGE 12446</name>
    <dbReference type="NCBI Taxonomy" id="1828758"/>
    <lineage>
        <taxon>Bacteria</taxon>
        <taxon>Bacillati</taxon>
        <taxon>Cyanobacteriota</taxon>
        <taxon>Cyanophyceae</taxon>
        <taxon>Nostocales</taxon>
        <taxon>Nostocaceae</taxon>
        <taxon>Desmonostoc</taxon>
    </lineage>
</organism>
<reference evidence="7" key="1">
    <citation type="submission" date="2020-10" db="EMBL/GenBank/DDBJ databases">
        <authorList>
            <person name="Castelo-Branco R."/>
            <person name="Eusebio N."/>
            <person name="Adriana R."/>
            <person name="Vieira A."/>
            <person name="Brugerolle De Fraissinette N."/>
            <person name="Rezende De Castro R."/>
            <person name="Schneider M.P."/>
            <person name="Vasconcelos V."/>
            <person name="Leao P.N."/>
        </authorList>
    </citation>
    <scope>NUCLEOTIDE SEQUENCE</scope>
    <source>
        <strain evidence="7">LEGE 12446</strain>
    </source>
</reference>
<feature type="domain" description="Calx-beta" evidence="5">
    <location>
        <begin position="415"/>
        <end position="461"/>
    </location>
</feature>
<dbReference type="InterPro" id="IPR038081">
    <property type="entry name" value="CalX-like_sf"/>
</dbReference>
<evidence type="ECO:0000256" key="1">
    <source>
        <dbReference type="ARBA" id="ARBA00022729"/>
    </source>
</evidence>
<feature type="domain" description="DUF4114" evidence="6">
    <location>
        <begin position="740"/>
        <end position="815"/>
    </location>
</feature>
<dbReference type="GO" id="GO:0030001">
    <property type="term" value="P:metal ion transport"/>
    <property type="evidence" value="ECO:0007669"/>
    <property type="project" value="TreeGrafter"/>
</dbReference>
<keyword evidence="2" id="KW-0677">Repeat</keyword>
<dbReference type="Proteomes" id="UP000622533">
    <property type="component" value="Unassembled WGS sequence"/>
</dbReference>
<evidence type="ECO:0000313" key="7">
    <source>
        <dbReference type="EMBL" id="MBE9025471.1"/>
    </source>
</evidence>
<name>A0A8J7DD32_DESMC</name>
<evidence type="ECO:0000256" key="4">
    <source>
        <dbReference type="ARBA" id="ARBA00023065"/>
    </source>
</evidence>
<feature type="domain" description="Calx-beta" evidence="5">
    <location>
        <begin position="275"/>
        <end position="372"/>
    </location>
</feature>
<dbReference type="PANTHER" id="PTHR11878">
    <property type="entry name" value="SODIUM/CALCIUM EXCHANGER"/>
    <property type="match status" value="1"/>
</dbReference>
<evidence type="ECO:0000256" key="2">
    <source>
        <dbReference type="ARBA" id="ARBA00022737"/>
    </source>
</evidence>
<evidence type="ECO:0000256" key="3">
    <source>
        <dbReference type="ARBA" id="ARBA00022837"/>
    </source>
</evidence>
<dbReference type="Gene3D" id="2.150.10.10">
    <property type="entry name" value="Serralysin-like metalloprotease, C-terminal"/>
    <property type="match status" value="2"/>
</dbReference>
<keyword evidence="4" id="KW-0406">Ion transport</keyword>
<keyword evidence="1" id="KW-0732">Signal</keyword>
<accession>A0A8J7DD32</accession>
<dbReference type="InterPro" id="IPR003644">
    <property type="entry name" value="Calx_beta"/>
</dbReference>
<dbReference type="EMBL" id="JADEXS010000421">
    <property type="protein sequence ID" value="MBE9025471.1"/>
    <property type="molecule type" value="Genomic_DNA"/>
</dbReference>
<dbReference type="Pfam" id="PF13448">
    <property type="entry name" value="DUF4114"/>
    <property type="match status" value="1"/>
</dbReference>
<keyword evidence="3" id="KW-0106">Calcium</keyword>
<dbReference type="AlphaFoldDB" id="A0A8J7DD32"/>
<dbReference type="InterPro" id="IPR025193">
    <property type="entry name" value="DUF4114"/>
</dbReference>
<dbReference type="GO" id="GO:0016020">
    <property type="term" value="C:membrane"/>
    <property type="evidence" value="ECO:0007669"/>
    <property type="project" value="InterPro"/>
</dbReference>
<dbReference type="Pfam" id="PF00353">
    <property type="entry name" value="HemolysinCabind"/>
    <property type="match status" value="4"/>
</dbReference>
<keyword evidence="4" id="KW-0813">Transport</keyword>
<sequence>MIFNGTSSQDELYASKNDQVFGFEGDDILDASNGEGNNLLDGGSGSDRLFANNNDTLRGGIGADDLFAVSSSGFNILEAGEDNDRLFVVEGSNNKLDGASGNDRLTVSDGTGYNTLLGGLGNDVLNVSNTTGNNSLEGNEADDVLIGGLASDRLFGGSGDDLLFGGKKGSQLTGGTGKDRFFIASAAVPDVPVEVFDFTQGQDKLLINGIPEVQKFSDLKLEQIGLDTSIKVNINGELKEFGILRNVQANTLTSDDFEFQVGVFAISDASAIEGNVITFTITRTEYTQSEQSITVSTSLTAEDTASTADFGTKTETIIFEAGATQKSFTVQITPDFVFEGNETFTVSLSNPTNKAIINPTSGTAKGTINNDDPNPLVIITQTDGSTNVSEAGATDSYSVVLASQPTADVIVTINGGEQIQTSAKTLTFTTQNWNVAQNVTVTAVDDAIVEGDDSQTIEHTATSSDADYDGIAIDPVNINITDNDIPLSKNADNDIFTIKGNGKKTRLSVELTAHSSNQFYELGVFTVSDEQGNIGDIVPGGSGYTEAALQRAKVIFSSLANIPNGFNSDLTSLLEFNSGEQLRFYLVRNTTTDSILAGQTPISNVLFFDPKNLQIESLNDGSFSLAWKNQDLVVKIQPTDQELPLGASFQGKNQGELIDLRGVTQSVTAEFAVHREAAFNNFVGFYKVADENGGIDTNDDGVADILVGQSGYAEAAVRKRVVGIDLTVSNQGTASYTGTFGADSLFAPFIIVDGRPDAFLDGNPNNNPAIYFPFLGANTDKTDHIQLLGNNTFGFEDLVNGGDKDYNDVIVRVNLSVNAV</sequence>
<dbReference type="GO" id="GO:0007154">
    <property type="term" value="P:cell communication"/>
    <property type="evidence" value="ECO:0007669"/>
    <property type="project" value="InterPro"/>
</dbReference>
<evidence type="ECO:0000259" key="6">
    <source>
        <dbReference type="Pfam" id="PF13448"/>
    </source>
</evidence>
<dbReference type="Gene3D" id="2.60.40.2030">
    <property type="match status" value="1"/>
</dbReference>
<gene>
    <name evidence="7" type="ORF">IQ276_24525</name>
</gene>
<dbReference type="Pfam" id="PF03160">
    <property type="entry name" value="Calx-beta"/>
    <property type="match status" value="2"/>
</dbReference>
<dbReference type="InterPro" id="IPR011049">
    <property type="entry name" value="Serralysin-like_metalloprot_C"/>
</dbReference>
<dbReference type="SUPFAM" id="SSF141072">
    <property type="entry name" value="CalX-like"/>
    <property type="match status" value="1"/>
</dbReference>